<name>A0A6S7J0I8_PARCT</name>
<keyword evidence="2" id="KW-1185">Reference proteome</keyword>
<evidence type="ECO:0000313" key="2">
    <source>
        <dbReference type="Proteomes" id="UP001152795"/>
    </source>
</evidence>
<reference evidence="1" key="1">
    <citation type="submission" date="2020-04" db="EMBL/GenBank/DDBJ databases">
        <authorList>
            <person name="Alioto T."/>
            <person name="Alioto T."/>
            <person name="Gomez Garrido J."/>
        </authorList>
    </citation>
    <scope>NUCLEOTIDE SEQUENCE</scope>
    <source>
        <strain evidence="1">A484AB</strain>
    </source>
</reference>
<evidence type="ECO:0000313" key="1">
    <source>
        <dbReference type="EMBL" id="CAB4007078.1"/>
    </source>
</evidence>
<sequence>MADEVEAFLDEFRTFLSRLPHVYEQLRLNQFTQALEIADNMLSTSERTCSLCVIFLFLFECREDEISHEIVEKFQTLIGQYEQFTRCYRDVIQNLQEQEMDNRFCCQNEPAFVENLRGRPQFRVTRAQIESL</sequence>
<dbReference type="EMBL" id="CACRXK020005690">
    <property type="protein sequence ID" value="CAB4007078.1"/>
    <property type="molecule type" value="Genomic_DNA"/>
</dbReference>
<accession>A0A6S7J0I8</accession>
<proteinExistence type="predicted"/>
<organism evidence="1 2">
    <name type="scientific">Paramuricea clavata</name>
    <name type="common">Red gorgonian</name>
    <name type="synonym">Violescent sea-whip</name>
    <dbReference type="NCBI Taxonomy" id="317549"/>
    <lineage>
        <taxon>Eukaryota</taxon>
        <taxon>Metazoa</taxon>
        <taxon>Cnidaria</taxon>
        <taxon>Anthozoa</taxon>
        <taxon>Octocorallia</taxon>
        <taxon>Malacalcyonacea</taxon>
        <taxon>Plexauridae</taxon>
        <taxon>Paramuricea</taxon>
    </lineage>
</organism>
<comment type="caution">
    <text evidence="1">The sequence shown here is derived from an EMBL/GenBank/DDBJ whole genome shotgun (WGS) entry which is preliminary data.</text>
</comment>
<protein>
    <submittedName>
        <fullName evidence="1">Uncharacterized protein</fullName>
    </submittedName>
</protein>
<dbReference type="AlphaFoldDB" id="A0A6S7J0I8"/>
<dbReference type="Proteomes" id="UP001152795">
    <property type="component" value="Unassembled WGS sequence"/>
</dbReference>
<gene>
    <name evidence="1" type="ORF">PACLA_8A026351</name>
</gene>